<name>A0A918S5C8_9GAMM</name>
<proteinExistence type="predicted"/>
<accession>A0A918S5C8</accession>
<protein>
    <submittedName>
        <fullName evidence="1">Uncharacterized protein</fullName>
    </submittedName>
</protein>
<evidence type="ECO:0000313" key="1">
    <source>
        <dbReference type="EMBL" id="GHA21112.1"/>
    </source>
</evidence>
<reference evidence="1" key="1">
    <citation type="journal article" date="2014" name="Int. J. Syst. Evol. Microbiol.">
        <title>Complete genome sequence of Corynebacterium casei LMG S-19264T (=DSM 44701T), isolated from a smear-ripened cheese.</title>
        <authorList>
            <consortium name="US DOE Joint Genome Institute (JGI-PGF)"/>
            <person name="Walter F."/>
            <person name="Albersmeier A."/>
            <person name="Kalinowski J."/>
            <person name="Ruckert C."/>
        </authorList>
    </citation>
    <scope>NUCLEOTIDE SEQUENCE</scope>
    <source>
        <strain evidence="1">KCTC 12711</strain>
    </source>
</reference>
<dbReference type="RefSeq" id="WP_189402898.1">
    <property type="nucleotide sequence ID" value="NZ_BMXA01000009.1"/>
</dbReference>
<organism evidence="1 2">
    <name type="scientific">Arenicella chitinivorans</name>
    <dbReference type="NCBI Taxonomy" id="1329800"/>
    <lineage>
        <taxon>Bacteria</taxon>
        <taxon>Pseudomonadati</taxon>
        <taxon>Pseudomonadota</taxon>
        <taxon>Gammaproteobacteria</taxon>
        <taxon>Arenicellales</taxon>
        <taxon>Arenicellaceae</taxon>
        <taxon>Arenicella</taxon>
    </lineage>
</organism>
<keyword evidence="2" id="KW-1185">Reference proteome</keyword>
<comment type="caution">
    <text evidence="1">The sequence shown here is derived from an EMBL/GenBank/DDBJ whole genome shotgun (WGS) entry which is preliminary data.</text>
</comment>
<evidence type="ECO:0000313" key="2">
    <source>
        <dbReference type="Proteomes" id="UP000614811"/>
    </source>
</evidence>
<dbReference type="Proteomes" id="UP000614811">
    <property type="component" value="Unassembled WGS sequence"/>
</dbReference>
<reference evidence="1" key="2">
    <citation type="submission" date="2020-09" db="EMBL/GenBank/DDBJ databases">
        <authorList>
            <person name="Sun Q."/>
            <person name="Kim S."/>
        </authorList>
    </citation>
    <scope>NUCLEOTIDE SEQUENCE</scope>
    <source>
        <strain evidence="1">KCTC 12711</strain>
    </source>
</reference>
<sequence length="353" mass="38774">MNYLRGLSSTINAGASAVWHGSGASSVYQGGQEVIRHSQTGGTWSGLGQGVARMVVGSAALYSLPSAPLRALGFSALSHVLAPGVNTESVRETAGPVIKHMGKKIGNQRLIDAGRRLHYGHLSADQLFQRHPSAFLRHYAIQSVIQPADEPGGRTNYNDQFQIRTITTRSSAFPQMNRITDSSDVTRVPTQHVQLVRATEGESHQARNHSVQLGSNFSAAFLPMLQAKNDHLTFRGSRGPRLSPLTVHGYSEGRVRDKHMRHHQQSLTVTTQLTGCSVTRQGASLMHIRPQQSGEALQRALPGRGTNTFGRQSYGNNNKAFVMLRRKANGRTKLYFQVHNERTNRIHSGSRYV</sequence>
<dbReference type="EMBL" id="BMXA01000009">
    <property type="protein sequence ID" value="GHA21112.1"/>
    <property type="molecule type" value="Genomic_DNA"/>
</dbReference>
<dbReference type="AlphaFoldDB" id="A0A918S5C8"/>
<gene>
    <name evidence="1" type="ORF">GCM10008090_33840</name>
</gene>